<sequence length="86" mass="9479">MCRGSSTHTSQDLLERAGDRNSAPRPVIRSSRSSPEHSGVPRRFGLRAAMSLVITVIISLCSQCRAREVLECQEGRTLPYTAILHT</sequence>
<gene>
    <name evidence="2" type="ORF">O3P69_004128</name>
</gene>
<protein>
    <submittedName>
        <fullName evidence="2">Uncharacterized protein</fullName>
    </submittedName>
</protein>
<name>A0AAW0UF86_SCYPA</name>
<feature type="region of interest" description="Disordered" evidence="1">
    <location>
        <begin position="1"/>
        <end position="41"/>
    </location>
</feature>
<dbReference type="EMBL" id="JARAKH010000012">
    <property type="protein sequence ID" value="KAK8398818.1"/>
    <property type="molecule type" value="Genomic_DNA"/>
</dbReference>
<dbReference type="Proteomes" id="UP001487740">
    <property type="component" value="Unassembled WGS sequence"/>
</dbReference>
<feature type="compositionally biased region" description="Polar residues" evidence="1">
    <location>
        <begin position="1"/>
        <end position="12"/>
    </location>
</feature>
<proteinExistence type="predicted"/>
<accession>A0AAW0UF86</accession>
<organism evidence="2 3">
    <name type="scientific">Scylla paramamosain</name>
    <name type="common">Mud crab</name>
    <dbReference type="NCBI Taxonomy" id="85552"/>
    <lineage>
        <taxon>Eukaryota</taxon>
        <taxon>Metazoa</taxon>
        <taxon>Ecdysozoa</taxon>
        <taxon>Arthropoda</taxon>
        <taxon>Crustacea</taxon>
        <taxon>Multicrustacea</taxon>
        <taxon>Malacostraca</taxon>
        <taxon>Eumalacostraca</taxon>
        <taxon>Eucarida</taxon>
        <taxon>Decapoda</taxon>
        <taxon>Pleocyemata</taxon>
        <taxon>Brachyura</taxon>
        <taxon>Eubrachyura</taxon>
        <taxon>Portunoidea</taxon>
        <taxon>Portunidae</taxon>
        <taxon>Portuninae</taxon>
        <taxon>Scylla</taxon>
    </lineage>
</organism>
<evidence type="ECO:0000313" key="3">
    <source>
        <dbReference type="Proteomes" id="UP001487740"/>
    </source>
</evidence>
<dbReference type="AlphaFoldDB" id="A0AAW0UF86"/>
<evidence type="ECO:0000313" key="2">
    <source>
        <dbReference type="EMBL" id="KAK8398818.1"/>
    </source>
</evidence>
<reference evidence="2 3" key="1">
    <citation type="submission" date="2023-03" db="EMBL/GenBank/DDBJ databases">
        <title>High-quality genome of Scylla paramamosain provides insights in environmental adaptation.</title>
        <authorList>
            <person name="Zhang L."/>
        </authorList>
    </citation>
    <scope>NUCLEOTIDE SEQUENCE [LARGE SCALE GENOMIC DNA]</scope>
    <source>
        <strain evidence="2">LZ_2023a</strain>
        <tissue evidence="2">Muscle</tissue>
    </source>
</reference>
<comment type="caution">
    <text evidence="2">The sequence shown here is derived from an EMBL/GenBank/DDBJ whole genome shotgun (WGS) entry which is preliminary data.</text>
</comment>
<keyword evidence="3" id="KW-1185">Reference proteome</keyword>
<evidence type="ECO:0000256" key="1">
    <source>
        <dbReference type="SAM" id="MobiDB-lite"/>
    </source>
</evidence>
<feature type="compositionally biased region" description="Low complexity" evidence="1">
    <location>
        <begin position="23"/>
        <end position="33"/>
    </location>
</feature>